<accession>A0A2K8SP16</accession>
<dbReference type="KEGG" id="nfl:COO91_03097"/>
<evidence type="ECO:0000313" key="2">
    <source>
        <dbReference type="Proteomes" id="UP000232003"/>
    </source>
</evidence>
<proteinExistence type="predicted"/>
<gene>
    <name evidence="1" type="ORF">COO91_03097</name>
</gene>
<evidence type="ECO:0000313" key="1">
    <source>
        <dbReference type="EMBL" id="AUB37161.1"/>
    </source>
</evidence>
<reference evidence="1 2" key="1">
    <citation type="submission" date="2017-11" db="EMBL/GenBank/DDBJ databases">
        <title>Complete genome of a free-living desiccation-tolerant cyanobacterium and its photosynthetic adaptation to extreme terrestrial habitat.</title>
        <authorList>
            <person name="Shang J."/>
        </authorList>
    </citation>
    <scope>NUCLEOTIDE SEQUENCE [LARGE SCALE GENOMIC DNA]</scope>
    <source>
        <strain evidence="1 2">CCNUN1</strain>
    </source>
</reference>
<organism evidence="1 2">
    <name type="scientific">Nostoc flagelliforme CCNUN1</name>
    <dbReference type="NCBI Taxonomy" id="2038116"/>
    <lineage>
        <taxon>Bacteria</taxon>
        <taxon>Bacillati</taxon>
        <taxon>Cyanobacteriota</taxon>
        <taxon>Cyanophyceae</taxon>
        <taxon>Nostocales</taxon>
        <taxon>Nostocaceae</taxon>
        <taxon>Nostoc</taxon>
    </lineage>
</organism>
<dbReference type="Proteomes" id="UP000232003">
    <property type="component" value="Chromosome"/>
</dbReference>
<dbReference type="AlphaFoldDB" id="A0A2K8SP16"/>
<sequence>MGNRESGIGNREWGSREGRKEENNYYIAQCPMPNAQCPISKSLCQN</sequence>
<name>A0A2K8SP16_9NOSO</name>
<dbReference type="EMBL" id="CP024785">
    <property type="protein sequence ID" value="AUB37161.1"/>
    <property type="molecule type" value="Genomic_DNA"/>
</dbReference>
<keyword evidence="2" id="KW-1185">Reference proteome</keyword>
<protein>
    <submittedName>
        <fullName evidence="1">Uncharacterized protein</fullName>
    </submittedName>
</protein>